<evidence type="ECO:0000256" key="1">
    <source>
        <dbReference type="SAM" id="MobiDB-lite"/>
    </source>
</evidence>
<reference evidence="3 4" key="1">
    <citation type="submission" date="2022-09" db="EMBL/GenBank/DDBJ databases">
        <authorList>
            <person name="Palmer J.M."/>
        </authorList>
    </citation>
    <scope>NUCLEOTIDE SEQUENCE [LARGE SCALE GENOMIC DNA]</scope>
    <source>
        <strain evidence="3 4">DSM 7382</strain>
    </source>
</reference>
<protein>
    <recommendedName>
        <fullName evidence="5">Transmembrane protein</fullName>
    </recommendedName>
</protein>
<dbReference type="AlphaFoldDB" id="A0AAW0F9W2"/>
<keyword evidence="2" id="KW-0812">Transmembrane</keyword>
<dbReference type="EMBL" id="JASBNA010000094">
    <property type="protein sequence ID" value="KAK7677143.1"/>
    <property type="molecule type" value="Genomic_DNA"/>
</dbReference>
<sequence length="152" mass="16808">MVKHRTHPIEHGTMFQNSPTSGLPINTSGNVSLKPELRSQTGAEYLFFDPYIFTRFAMVHTMNPAALTSLIVIFSLIASIAAIPVSFVSSPFSAGSETLENEQNDVSKVVPMIRQRSNWGQQQWGWGEVGGDLENMQFGTSAFRPNVHHDDA</sequence>
<keyword evidence="2" id="KW-1133">Transmembrane helix</keyword>
<keyword evidence="4" id="KW-1185">Reference proteome</keyword>
<organism evidence="3 4">
    <name type="scientific">Cerrena zonata</name>
    <dbReference type="NCBI Taxonomy" id="2478898"/>
    <lineage>
        <taxon>Eukaryota</taxon>
        <taxon>Fungi</taxon>
        <taxon>Dikarya</taxon>
        <taxon>Basidiomycota</taxon>
        <taxon>Agaricomycotina</taxon>
        <taxon>Agaricomycetes</taxon>
        <taxon>Polyporales</taxon>
        <taxon>Cerrenaceae</taxon>
        <taxon>Cerrena</taxon>
    </lineage>
</organism>
<gene>
    <name evidence="3" type="ORF">QCA50_019852</name>
</gene>
<keyword evidence="2" id="KW-0472">Membrane</keyword>
<evidence type="ECO:0000256" key="2">
    <source>
        <dbReference type="SAM" id="Phobius"/>
    </source>
</evidence>
<feature type="compositionally biased region" description="Polar residues" evidence="1">
    <location>
        <begin position="14"/>
        <end position="23"/>
    </location>
</feature>
<name>A0AAW0F9W2_9APHY</name>
<proteinExistence type="predicted"/>
<feature type="transmembrane region" description="Helical" evidence="2">
    <location>
        <begin position="65"/>
        <end position="87"/>
    </location>
</feature>
<accession>A0AAW0F9W2</accession>
<dbReference type="Proteomes" id="UP001385951">
    <property type="component" value="Unassembled WGS sequence"/>
</dbReference>
<comment type="caution">
    <text evidence="3">The sequence shown here is derived from an EMBL/GenBank/DDBJ whole genome shotgun (WGS) entry which is preliminary data.</text>
</comment>
<evidence type="ECO:0000313" key="3">
    <source>
        <dbReference type="EMBL" id="KAK7677143.1"/>
    </source>
</evidence>
<evidence type="ECO:0008006" key="5">
    <source>
        <dbReference type="Google" id="ProtNLM"/>
    </source>
</evidence>
<feature type="region of interest" description="Disordered" evidence="1">
    <location>
        <begin position="1"/>
        <end position="23"/>
    </location>
</feature>
<evidence type="ECO:0000313" key="4">
    <source>
        <dbReference type="Proteomes" id="UP001385951"/>
    </source>
</evidence>